<feature type="domain" description="CobN/magnesium chelatase" evidence="1">
    <location>
        <begin position="21"/>
        <end position="131"/>
    </location>
</feature>
<accession>A0A0B8P0N8</accession>
<gene>
    <name evidence="2" type="ORF">JCM19232_678</name>
</gene>
<dbReference type="PANTHER" id="PTHR44119">
    <property type="entry name" value="MAGNESIUM-CHELATASE SUBUNIT CHLH, CHLOROPLASTIC"/>
    <property type="match status" value="1"/>
</dbReference>
<name>A0A0B8P0N8_9VIBR</name>
<comment type="caution">
    <text evidence="2">The sequence shown here is derived from an EMBL/GenBank/DDBJ whole genome shotgun (WGS) entry which is preliminary data.</text>
</comment>
<dbReference type="EMBL" id="BBSA01000001">
    <property type="protein sequence ID" value="GAM60345.1"/>
    <property type="molecule type" value="Genomic_DNA"/>
</dbReference>
<proteinExistence type="predicted"/>
<reference evidence="2 3" key="1">
    <citation type="submission" date="2015-01" db="EMBL/GenBank/DDBJ databases">
        <title>Vibrio sp. C5 JCM 19232 whole genome shotgun sequence.</title>
        <authorList>
            <person name="Sawabe T."/>
            <person name="Meirelles P."/>
            <person name="Feng G."/>
            <person name="Sayaka M."/>
            <person name="Hattori M."/>
            <person name="Ohkuma M."/>
        </authorList>
    </citation>
    <scope>NUCLEOTIDE SEQUENCE [LARGE SCALE GENOMIC DNA]</scope>
    <source>
        <strain evidence="2 3">JCM19232</strain>
    </source>
</reference>
<organism evidence="2 3">
    <name type="scientific">Vibrio ishigakensis</name>
    <dbReference type="NCBI Taxonomy" id="1481914"/>
    <lineage>
        <taxon>Bacteria</taxon>
        <taxon>Pseudomonadati</taxon>
        <taxon>Pseudomonadota</taxon>
        <taxon>Gammaproteobacteria</taxon>
        <taxon>Vibrionales</taxon>
        <taxon>Vibrionaceae</taxon>
        <taxon>Vibrio</taxon>
    </lineage>
</organism>
<dbReference type="Pfam" id="PF02514">
    <property type="entry name" value="CobN-Mg_chel"/>
    <property type="match status" value="1"/>
</dbReference>
<reference evidence="2 3" key="2">
    <citation type="submission" date="2015-01" db="EMBL/GenBank/DDBJ databases">
        <authorList>
            <consortium name="NBRP consortium"/>
            <person name="Sawabe T."/>
            <person name="Meirelles P."/>
            <person name="Feng G."/>
            <person name="Sayaka M."/>
            <person name="Hattori M."/>
            <person name="Ohkuma M."/>
        </authorList>
    </citation>
    <scope>NUCLEOTIDE SEQUENCE [LARGE SCALE GENOMIC DNA]</scope>
    <source>
        <strain evidence="2 3">JCM19232</strain>
    </source>
</reference>
<protein>
    <submittedName>
        <fullName evidence="2">CobN-like chelatase btuS for metalloporphyrine salvage</fullName>
    </submittedName>
</protein>
<dbReference type="Proteomes" id="UP000031670">
    <property type="component" value="Unassembled WGS sequence"/>
</dbReference>
<dbReference type="InterPro" id="IPR003672">
    <property type="entry name" value="CobN/Mg_chltase"/>
</dbReference>
<dbReference type="PANTHER" id="PTHR44119:SF4">
    <property type="entry name" value="AEROBIC COBALTOCHELATASE SUBUNIT COBN"/>
    <property type="match status" value="1"/>
</dbReference>
<evidence type="ECO:0000313" key="3">
    <source>
        <dbReference type="Proteomes" id="UP000031670"/>
    </source>
</evidence>
<sequence length="154" mass="17824">MIADAKKLLSGYYQPEQLKALYEEGYAVALPLRSYFIWYRNLPHETRQFIDDWWGHPMKYDGLVDIDGQPAFVFPLLKRGNLWLLPQPPRSGKVGHAIHSTVEPPSHLYLAAYLWLQREHNKGELDALVHLAHTALKNGRPAKPGAYLRMTFRF</sequence>
<dbReference type="AlphaFoldDB" id="A0A0B8P0N8"/>
<evidence type="ECO:0000259" key="1">
    <source>
        <dbReference type="Pfam" id="PF02514"/>
    </source>
</evidence>
<evidence type="ECO:0000313" key="2">
    <source>
        <dbReference type="EMBL" id="GAM60345.1"/>
    </source>
</evidence>